<dbReference type="RefSeq" id="WP_036182781.1">
    <property type="nucleotide sequence ID" value="NZ_JMQN01000011.1"/>
</dbReference>
<dbReference type="PROSITE" id="PS51384">
    <property type="entry name" value="FAD_FR"/>
    <property type="match status" value="1"/>
</dbReference>
<dbReference type="InterPro" id="IPR001433">
    <property type="entry name" value="OxRdtase_FAD/NAD-bd"/>
</dbReference>
<dbReference type="EMBL" id="JMQN01000011">
    <property type="protein sequence ID" value="KEA65353.1"/>
    <property type="molecule type" value="Genomic_DNA"/>
</dbReference>
<keyword evidence="3" id="KW-0274">FAD</keyword>
<dbReference type="InterPro" id="IPR036010">
    <property type="entry name" value="2Fe-2S_ferredoxin-like_sf"/>
</dbReference>
<evidence type="ECO:0000256" key="3">
    <source>
        <dbReference type="ARBA" id="ARBA00022827"/>
    </source>
</evidence>
<feature type="domain" description="FAD-binding FR-type" evidence="6">
    <location>
        <begin position="102"/>
        <end position="201"/>
    </location>
</feature>
<evidence type="ECO:0000259" key="6">
    <source>
        <dbReference type="PROSITE" id="PS51384"/>
    </source>
</evidence>
<dbReference type="Gene3D" id="3.10.20.30">
    <property type="match status" value="1"/>
</dbReference>
<comment type="caution">
    <text evidence="7">The sequence shown here is derived from an EMBL/GenBank/DDBJ whole genome shotgun (WGS) entry which is preliminary data.</text>
</comment>
<dbReference type="InterPro" id="IPR012675">
    <property type="entry name" value="Beta-grasp_dom_sf"/>
</dbReference>
<dbReference type="InterPro" id="IPR017938">
    <property type="entry name" value="Riboflavin_synthase-like_b-brl"/>
</dbReference>
<reference evidence="7 8" key="1">
    <citation type="submission" date="2014-04" db="EMBL/GenBank/DDBJ databases">
        <title>Marinobacterium kochiensis sp. nov., isolated from sediment sample collected from Kochi backwaters in Kerala, India.</title>
        <authorList>
            <person name="Singh A."/>
            <person name="Pinnaka A.K."/>
        </authorList>
    </citation>
    <scope>NUCLEOTIDE SEQUENCE [LARGE SCALE GENOMIC DNA]</scope>
    <source>
        <strain evidence="7 8">AK27</strain>
    </source>
</reference>
<dbReference type="PRINTS" id="PR00410">
    <property type="entry name" value="PHEHYDRXLASE"/>
</dbReference>
<dbReference type="PROSITE" id="PS00197">
    <property type="entry name" value="2FE2S_FER_1"/>
    <property type="match status" value="1"/>
</dbReference>
<organism evidence="7 8">
    <name type="scientific">Marinobacterium lacunae</name>
    <dbReference type="NCBI Taxonomy" id="1232683"/>
    <lineage>
        <taxon>Bacteria</taxon>
        <taxon>Pseudomonadati</taxon>
        <taxon>Pseudomonadota</taxon>
        <taxon>Gammaproteobacteria</taxon>
        <taxon>Oceanospirillales</taxon>
        <taxon>Oceanospirillaceae</taxon>
        <taxon>Marinobacterium</taxon>
    </lineage>
</organism>
<dbReference type="OrthoDB" id="9806195at2"/>
<evidence type="ECO:0000313" key="8">
    <source>
        <dbReference type="Proteomes" id="UP000028252"/>
    </source>
</evidence>
<proteinExistence type="predicted"/>
<evidence type="ECO:0000256" key="2">
    <source>
        <dbReference type="ARBA" id="ARBA00022630"/>
    </source>
</evidence>
<dbReference type="SUPFAM" id="SSF63380">
    <property type="entry name" value="Riboflavin synthase domain-like"/>
    <property type="match status" value="1"/>
</dbReference>
<dbReference type="GO" id="GO:0051537">
    <property type="term" value="F:2 iron, 2 sulfur cluster binding"/>
    <property type="evidence" value="ECO:0007669"/>
    <property type="project" value="InterPro"/>
</dbReference>
<dbReference type="Pfam" id="PF00970">
    <property type="entry name" value="FAD_binding_6"/>
    <property type="match status" value="1"/>
</dbReference>
<evidence type="ECO:0000313" key="7">
    <source>
        <dbReference type="EMBL" id="KEA65353.1"/>
    </source>
</evidence>
<dbReference type="SUPFAM" id="SSF52343">
    <property type="entry name" value="Ferredoxin reductase-like, C-terminal NADP-linked domain"/>
    <property type="match status" value="1"/>
</dbReference>
<dbReference type="CDD" id="cd00207">
    <property type="entry name" value="fer2"/>
    <property type="match status" value="1"/>
</dbReference>
<gene>
    <name evidence="7" type="ORF">ADIMK_0310</name>
</gene>
<dbReference type="PANTHER" id="PTHR43644">
    <property type="entry name" value="NA(+)-TRANSLOCATING NADH-QUINONE REDUCTASE SUBUNIT"/>
    <property type="match status" value="1"/>
</dbReference>
<dbReference type="AlphaFoldDB" id="A0A081G3J8"/>
<dbReference type="PANTHER" id="PTHR43644:SF1">
    <property type="entry name" value="NAD(P)H-FLAVIN REDUCTASE"/>
    <property type="match status" value="1"/>
</dbReference>
<sequence length="353" mass="38903">MSYEVTIEPTGDVIEVEEGQTILDAALRQGVWLPFACGHGTCATCKVQVLEGEADVGNASPFALMDMERDEGKVLACCAMPESDMTIEADIDVDPDFEGFPVRDFVGTVSEIRDLSPTIKGIWFKLDRGMEFQAGQYINLRIPGVEGTRAFSIANKPSDSDCLELHVRKVPGGAGTTWLHEQLGVGDTLDISGPYGQFFVRKSDEQDAIFIAGGSGLSSPQSMILDMLEQGDTRQIYLFQGARNVAELYNREIFEVLAQAHSNFHYIPALNAPLPEDEWTGFTGFVHEAAKAHFDNRFSGHKAYLCGPPPMIDAAITTLMQGRLFERDIHMERFFTAADGSEETSRSALFKRI</sequence>
<name>A0A081G3J8_9GAMM</name>
<accession>A0A081G3J8</accession>
<feature type="domain" description="2Fe-2S ferredoxin-type" evidence="5">
    <location>
        <begin position="3"/>
        <end position="93"/>
    </location>
</feature>
<dbReference type="Pfam" id="PF00175">
    <property type="entry name" value="NAD_binding_1"/>
    <property type="match status" value="1"/>
</dbReference>
<dbReference type="CDD" id="cd06211">
    <property type="entry name" value="phenol_2-monooxygenase_like"/>
    <property type="match status" value="1"/>
</dbReference>
<dbReference type="SUPFAM" id="SSF54292">
    <property type="entry name" value="2Fe-2S ferredoxin-like"/>
    <property type="match status" value="1"/>
</dbReference>
<dbReference type="PATRIC" id="fig|1232683.4.peg.305"/>
<dbReference type="InterPro" id="IPR039261">
    <property type="entry name" value="FNR_nucleotide-bd"/>
</dbReference>
<evidence type="ECO:0000256" key="4">
    <source>
        <dbReference type="ARBA" id="ARBA00023004"/>
    </source>
</evidence>
<dbReference type="InterPro" id="IPR006058">
    <property type="entry name" value="2Fe2S_fd_BS"/>
</dbReference>
<dbReference type="InterPro" id="IPR008333">
    <property type="entry name" value="Cbr1-like_FAD-bd_dom"/>
</dbReference>
<protein>
    <submittedName>
        <fullName evidence="7">Phenol hydroxylase, FAD-and [2Fe-2S]-containing reductase component DmpP</fullName>
    </submittedName>
</protein>
<dbReference type="InterPro" id="IPR017927">
    <property type="entry name" value="FAD-bd_FR_type"/>
</dbReference>
<dbReference type="eggNOG" id="COG2871">
    <property type="taxonomic scope" value="Bacteria"/>
</dbReference>
<keyword evidence="1" id="KW-0813">Transport</keyword>
<dbReference type="STRING" id="1232683.ADIMK_0310"/>
<dbReference type="GO" id="GO:0016491">
    <property type="term" value="F:oxidoreductase activity"/>
    <property type="evidence" value="ECO:0007669"/>
    <property type="project" value="InterPro"/>
</dbReference>
<dbReference type="InterPro" id="IPR001041">
    <property type="entry name" value="2Fe-2S_ferredoxin-type"/>
</dbReference>
<dbReference type="PROSITE" id="PS51085">
    <property type="entry name" value="2FE2S_FER_2"/>
    <property type="match status" value="1"/>
</dbReference>
<dbReference type="Proteomes" id="UP000028252">
    <property type="component" value="Unassembled WGS sequence"/>
</dbReference>
<evidence type="ECO:0000256" key="1">
    <source>
        <dbReference type="ARBA" id="ARBA00022448"/>
    </source>
</evidence>
<dbReference type="Pfam" id="PF00111">
    <property type="entry name" value="Fer2"/>
    <property type="match status" value="1"/>
</dbReference>
<keyword evidence="4" id="KW-0408">Iron</keyword>
<dbReference type="Gene3D" id="2.40.30.10">
    <property type="entry name" value="Translation factors"/>
    <property type="match status" value="1"/>
</dbReference>
<keyword evidence="2" id="KW-0285">Flavoprotein</keyword>
<dbReference type="Gene3D" id="3.40.50.80">
    <property type="entry name" value="Nucleotide-binding domain of ferredoxin-NADP reductase (FNR) module"/>
    <property type="match status" value="1"/>
</dbReference>
<evidence type="ECO:0000259" key="5">
    <source>
        <dbReference type="PROSITE" id="PS51085"/>
    </source>
</evidence>
<keyword evidence="8" id="KW-1185">Reference proteome</keyword>